<gene>
    <name evidence="1" type="ORF">GA0061071_112144</name>
</gene>
<sequence>MVSERFEKSQFNWACVKLITDLALLHRCTREEMELAMTMVSNIAHSETPGVADKELFYPAE</sequence>
<reference evidence="2" key="1">
    <citation type="submission" date="2016-08" db="EMBL/GenBank/DDBJ databases">
        <authorList>
            <person name="Varghese N."/>
            <person name="Submissions Spin"/>
        </authorList>
    </citation>
    <scope>NUCLEOTIDE SEQUENCE [LARGE SCALE GENOMIC DNA]</scope>
    <source>
        <strain evidence="2">REICA_082</strain>
    </source>
</reference>
<proteinExistence type="predicted"/>
<accession>A0A1C4DJI1</accession>
<dbReference type="Proteomes" id="UP000198975">
    <property type="component" value="Unassembled WGS sequence"/>
</dbReference>
<keyword evidence="2" id="KW-1185">Reference proteome</keyword>
<dbReference type="AlphaFoldDB" id="A0A1C4DJI1"/>
<organism evidence="1 2">
    <name type="scientific">Kosakonia oryzendophytica</name>
    <dbReference type="NCBI Taxonomy" id="1005665"/>
    <lineage>
        <taxon>Bacteria</taxon>
        <taxon>Pseudomonadati</taxon>
        <taxon>Pseudomonadota</taxon>
        <taxon>Gammaproteobacteria</taxon>
        <taxon>Enterobacterales</taxon>
        <taxon>Enterobacteriaceae</taxon>
        <taxon>Kosakonia</taxon>
    </lineage>
</organism>
<dbReference type="OrthoDB" id="6544639at2"/>
<dbReference type="RefSeq" id="WP_061493609.1">
    <property type="nucleotide sequence ID" value="NZ_CP115659.1"/>
</dbReference>
<protein>
    <submittedName>
        <fullName evidence="1">Uncharacterized protein</fullName>
    </submittedName>
</protein>
<evidence type="ECO:0000313" key="2">
    <source>
        <dbReference type="Proteomes" id="UP000198975"/>
    </source>
</evidence>
<dbReference type="EMBL" id="FMAY01000012">
    <property type="protein sequence ID" value="SCC31481.1"/>
    <property type="molecule type" value="Genomic_DNA"/>
</dbReference>
<evidence type="ECO:0000313" key="1">
    <source>
        <dbReference type="EMBL" id="SCC31481.1"/>
    </source>
</evidence>
<name>A0A1C4DJI1_9ENTR</name>